<sequence length="55" mass="5713">MNHLFTLNQAAGEQRIRGFGSTELISSGPAIGCTATPELMASGPATTTGKETKYV</sequence>
<name>A0A517T316_9BACT</name>
<dbReference type="AlphaFoldDB" id="A0A517T316"/>
<keyword evidence="3" id="KW-1185">Reference proteome</keyword>
<evidence type="ECO:0000313" key="2">
    <source>
        <dbReference type="EMBL" id="QDT62777.1"/>
    </source>
</evidence>
<evidence type="ECO:0000256" key="1">
    <source>
        <dbReference type="SAM" id="MobiDB-lite"/>
    </source>
</evidence>
<protein>
    <submittedName>
        <fullName evidence="2">Uncharacterized protein</fullName>
    </submittedName>
</protein>
<dbReference type="RefSeq" id="WP_419187900.1">
    <property type="nucleotide sequence ID" value="NZ_CP036272.1"/>
</dbReference>
<reference evidence="2 3" key="1">
    <citation type="submission" date="2019-02" db="EMBL/GenBank/DDBJ databases">
        <title>Deep-cultivation of Planctomycetes and their phenomic and genomic characterization uncovers novel biology.</title>
        <authorList>
            <person name="Wiegand S."/>
            <person name="Jogler M."/>
            <person name="Boedeker C."/>
            <person name="Pinto D."/>
            <person name="Vollmers J."/>
            <person name="Rivas-Marin E."/>
            <person name="Kohn T."/>
            <person name="Peeters S.H."/>
            <person name="Heuer A."/>
            <person name="Rast P."/>
            <person name="Oberbeckmann S."/>
            <person name="Bunk B."/>
            <person name="Jeske O."/>
            <person name="Meyerdierks A."/>
            <person name="Storesund J.E."/>
            <person name="Kallscheuer N."/>
            <person name="Luecker S."/>
            <person name="Lage O.M."/>
            <person name="Pohl T."/>
            <person name="Merkel B.J."/>
            <person name="Hornburger P."/>
            <person name="Mueller R.-W."/>
            <person name="Bruemmer F."/>
            <person name="Labrenz M."/>
            <person name="Spormann A.M."/>
            <person name="Op den Camp H."/>
            <person name="Overmann J."/>
            <person name="Amann R."/>
            <person name="Jetten M.S.M."/>
            <person name="Mascher T."/>
            <person name="Medema M.H."/>
            <person name="Devos D.P."/>
            <person name="Kaster A.-K."/>
            <person name="Ovreas L."/>
            <person name="Rohde M."/>
            <person name="Galperin M.Y."/>
            <person name="Jogler C."/>
        </authorList>
    </citation>
    <scope>NUCLEOTIDE SEQUENCE [LARGE SCALE GENOMIC DNA]</scope>
    <source>
        <strain evidence="2 3">SV_7m_r</strain>
    </source>
</reference>
<feature type="region of interest" description="Disordered" evidence="1">
    <location>
        <begin position="35"/>
        <end position="55"/>
    </location>
</feature>
<accession>A0A517T316</accession>
<dbReference type="Proteomes" id="UP000315003">
    <property type="component" value="Chromosome"/>
</dbReference>
<gene>
    <name evidence="2" type="ORF">SV7mr_53280</name>
</gene>
<organism evidence="2 3">
    <name type="scientific">Stieleria bergensis</name>
    <dbReference type="NCBI Taxonomy" id="2528025"/>
    <lineage>
        <taxon>Bacteria</taxon>
        <taxon>Pseudomonadati</taxon>
        <taxon>Planctomycetota</taxon>
        <taxon>Planctomycetia</taxon>
        <taxon>Pirellulales</taxon>
        <taxon>Pirellulaceae</taxon>
        <taxon>Stieleria</taxon>
    </lineage>
</organism>
<dbReference type="EMBL" id="CP036272">
    <property type="protein sequence ID" value="QDT62777.1"/>
    <property type="molecule type" value="Genomic_DNA"/>
</dbReference>
<proteinExistence type="predicted"/>
<evidence type="ECO:0000313" key="3">
    <source>
        <dbReference type="Proteomes" id="UP000315003"/>
    </source>
</evidence>